<evidence type="ECO:0000256" key="2">
    <source>
        <dbReference type="ARBA" id="ARBA00022679"/>
    </source>
</evidence>
<dbReference type="Proteomes" id="UP001597097">
    <property type="component" value="Unassembled WGS sequence"/>
</dbReference>
<evidence type="ECO:0000313" key="5">
    <source>
        <dbReference type="Proteomes" id="UP001597097"/>
    </source>
</evidence>
<dbReference type="InterPro" id="IPR051199">
    <property type="entry name" value="LPS_LOS_Heptosyltrfase"/>
</dbReference>
<gene>
    <name evidence="4" type="ORF">ACFSJ0_38485</name>
</gene>
<protein>
    <submittedName>
        <fullName evidence="4">Glycosyltransferase family 9 protein</fullName>
    </submittedName>
</protein>
<dbReference type="RefSeq" id="WP_219528503.1">
    <property type="nucleotide sequence ID" value="NZ_JAHKRM010000004.1"/>
</dbReference>
<dbReference type="Pfam" id="PF01075">
    <property type="entry name" value="Glyco_transf_9"/>
    <property type="match status" value="1"/>
</dbReference>
<dbReference type="CDD" id="cd03789">
    <property type="entry name" value="GT9_LPS_heptosyltransferase"/>
    <property type="match status" value="1"/>
</dbReference>
<dbReference type="EMBL" id="JBHUCM010000035">
    <property type="protein sequence ID" value="MFD1542992.1"/>
    <property type="molecule type" value="Genomic_DNA"/>
</dbReference>
<comment type="caution">
    <text evidence="4">The sequence shown here is derived from an EMBL/GenBank/DDBJ whole genome shotgun (WGS) entry which is preliminary data.</text>
</comment>
<dbReference type="PANTHER" id="PTHR30160:SF1">
    <property type="entry name" value="LIPOPOLYSACCHARIDE 1,2-N-ACETYLGLUCOSAMINETRANSFERASE-RELATED"/>
    <property type="match status" value="1"/>
</dbReference>
<evidence type="ECO:0000313" key="4">
    <source>
        <dbReference type="EMBL" id="MFD1542992.1"/>
    </source>
</evidence>
<feature type="region of interest" description="Disordered" evidence="3">
    <location>
        <begin position="182"/>
        <end position="210"/>
    </location>
</feature>
<proteinExistence type="predicted"/>
<dbReference type="PANTHER" id="PTHR30160">
    <property type="entry name" value="TETRAACYLDISACCHARIDE 4'-KINASE-RELATED"/>
    <property type="match status" value="1"/>
</dbReference>
<name>A0ABW4GP55_9ACTN</name>
<keyword evidence="2" id="KW-0808">Transferase</keyword>
<keyword evidence="1" id="KW-0328">Glycosyltransferase</keyword>
<accession>A0ABW4GP55</accession>
<reference evidence="5" key="1">
    <citation type="journal article" date="2019" name="Int. J. Syst. Evol. Microbiol.">
        <title>The Global Catalogue of Microorganisms (GCM) 10K type strain sequencing project: providing services to taxonomists for standard genome sequencing and annotation.</title>
        <authorList>
            <consortium name="The Broad Institute Genomics Platform"/>
            <consortium name="The Broad Institute Genome Sequencing Center for Infectious Disease"/>
            <person name="Wu L."/>
            <person name="Ma J."/>
        </authorList>
    </citation>
    <scope>NUCLEOTIDE SEQUENCE [LARGE SCALE GENOMIC DNA]</scope>
    <source>
        <strain evidence="5">CGMCC 1.15399</strain>
    </source>
</reference>
<keyword evidence="5" id="KW-1185">Reference proteome</keyword>
<organism evidence="4 5">
    <name type="scientific">Nonomuraea guangzhouensis</name>
    <dbReference type="NCBI Taxonomy" id="1291555"/>
    <lineage>
        <taxon>Bacteria</taxon>
        <taxon>Bacillati</taxon>
        <taxon>Actinomycetota</taxon>
        <taxon>Actinomycetes</taxon>
        <taxon>Streptosporangiales</taxon>
        <taxon>Streptosporangiaceae</taxon>
        <taxon>Nonomuraea</taxon>
    </lineage>
</organism>
<dbReference type="InterPro" id="IPR002201">
    <property type="entry name" value="Glyco_trans_9"/>
</dbReference>
<sequence length="210" mass="21924">MGFLGRSEYGRRIYVISEDFTRAAGVELSPDDQGKHAVRPSLPDIGNVIGNLIDTGTGAGEGAYVVVHPGTSAPTRTPAERHRQAVRELAEDGHRVVVTGKERELIAYVAHDVAVDLGGRTTLSQLAALIERAGVLVAGNTGTAHLAAVVGTPAVSLFAPRSLLSSRWAPYGVPPVFLGDRQAPCQDARAPRSVAGDKRAGGQSSEGADQ</sequence>
<evidence type="ECO:0000256" key="1">
    <source>
        <dbReference type="ARBA" id="ARBA00022676"/>
    </source>
</evidence>
<evidence type="ECO:0000256" key="3">
    <source>
        <dbReference type="SAM" id="MobiDB-lite"/>
    </source>
</evidence>